<evidence type="ECO:0000256" key="6">
    <source>
        <dbReference type="ARBA" id="ARBA00023211"/>
    </source>
</evidence>
<accession>A0ABT6X2K5</accession>
<dbReference type="InterPro" id="IPR015797">
    <property type="entry name" value="NUDIX_hydrolase-like_dom_sf"/>
</dbReference>
<dbReference type="EMBL" id="JASGBH010000001">
    <property type="protein sequence ID" value="MDI9232276.1"/>
    <property type="molecule type" value="Genomic_DNA"/>
</dbReference>
<dbReference type="InterPro" id="IPR045121">
    <property type="entry name" value="CoAse"/>
</dbReference>
<comment type="cofactor">
    <cofactor evidence="1">
        <name>Mn(2+)</name>
        <dbReference type="ChEBI" id="CHEBI:29035"/>
    </cofactor>
</comment>
<keyword evidence="3" id="KW-0479">Metal-binding</keyword>
<dbReference type="PANTHER" id="PTHR12992">
    <property type="entry name" value="NUDIX HYDROLASE"/>
    <property type="match status" value="1"/>
</dbReference>
<evidence type="ECO:0000256" key="3">
    <source>
        <dbReference type="ARBA" id="ARBA00022723"/>
    </source>
</evidence>
<feature type="domain" description="Nudix hydrolase" evidence="7">
    <location>
        <begin position="59"/>
        <end position="191"/>
    </location>
</feature>
<protein>
    <submittedName>
        <fullName evidence="8">CoA pyrophosphatase</fullName>
    </submittedName>
</protein>
<dbReference type="Pfam" id="PF00293">
    <property type="entry name" value="NUDIX"/>
    <property type="match status" value="1"/>
</dbReference>
<keyword evidence="9" id="KW-1185">Reference proteome</keyword>
<evidence type="ECO:0000313" key="8">
    <source>
        <dbReference type="EMBL" id="MDI9232276.1"/>
    </source>
</evidence>
<dbReference type="PANTHER" id="PTHR12992:SF11">
    <property type="entry name" value="MITOCHONDRIAL COENZYME A DIPHOSPHATASE NUDT8"/>
    <property type="match status" value="1"/>
</dbReference>
<evidence type="ECO:0000313" key="9">
    <source>
        <dbReference type="Proteomes" id="UP001431902"/>
    </source>
</evidence>
<dbReference type="PROSITE" id="PS51462">
    <property type="entry name" value="NUDIX"/>
    <property type="match status" value="1"/>
</dbReference>
<dbReference type="Proteomes" id="UP001431902">
    <property type="component" value="Unassembled WGS sequence"/>
</dbReference>
<evidence type="ECO:0000256" key="1">
    <source>
        <dbReference type="ARBA" id="ARBA00001936"/>
    </source>
</evidence>
<keyword evidence="6" id="KW-0464">Manganese</keyword>
<organism evidence="8 9">
    <name type="scientific">Limnohabitans lacus</name>
    <dbReference type="NCBI Taxonomy" id="3045173"/>
    <lineage>
        <taxon>Bacteria</taxon>
        <taxon>Pseudomonadati</taxon>
        <taxon>Pseudomonadota</taxon>
        <taxon>Betaproteobacteria</taxon>
        <taxon>Burkholderiales</taxon>
        <taxon>Comamonadaceae</taxon>
        <taxon>Limnohabitans</taxon>
    </lineage>
</organism>
<comment type="caution">
    <text evidence="8">The sequence shown here is derived from an EMBL/GenBank/DDBJ whole genome shotgun (WGS) entry which is preliminary data.</text>
</comment>
<gene>
    <name evidence="8" type="ORF">QLQ16_00305</name>
</gene>
<evidence type="ECO:0000256" key="2">
    <source>
        <dbReference type="ARBA" id="ARBA00001946"/>
    </source>
</evidence>
<dbReference type="InterPro" id="IPR000086">
    <property type="entry name" value="NUDIX_hydrolase_dom"/>
</dbReference>
<proteinExistence type="predicted"/>
<dbReference type="CDD" id="cd03426">
    <property type="entry name" value="NUDIX_CoAse_Nudt7"/>
    <property type="match status" value="1"/>
</dbReference>
<evidence type="ECO:0000259" key="7">
    <source>
        <dbReference type="PROSITE" id="PS51462"/>
    </source>
</evidence>
<evidence type="ECO:0000256" key="4">
    <source>
        <dbReference type="ARBA" id="ARBA00022801"/>
    </source>
</evidence>
<dbReference type="Gene3D" id="3.90.79.10">
    <property type="entry name" value="Nucleoside Triphosphate Pyrophosphohydrolase"/>
    <property type="match status" value="1"/>
</dbReference>
<reference evidence="8" key="1">
    <citation type="submission" date="2023-05" db="EMBL/GenBank/DDBJ databases">
        <title>Limnohabitans sp. strain HM2-2 Genome sequencing and assembly.</title>
        <authorList>
            <person name="Jung Y."/>
        </authorList>
    </citation>
    <scope>NUCLEOTIDE SEQUENCE</scope>
    <source>
        <strain evidence="8">HM2-2</strain>
    </source>
</reference>
<keyword evidence="4" id="KW-0378">Hydrolase</keyword>
<name>A0ABT6X2K5_9BURK</name>
<evidence type="ECO:0000256" key="5">
    <source>
        <dbReference type="ARBA" id="ARBA00022842"/>
    </source>
</evidence>
<keyword evidence="5" id="KW-0460">Magnesium</keyword>
<dbReference type="NCBIfam" id="NF007980">
    <property type="entry name" value="PRK10707.1"/>
    <property type="match status" value="1"/>
</dbReference>
<comment type="cofactor">
    <cofactor evidence="2">
        <name>Mg(2+)</name>
        <dbReference type="ChEBI" id="CHEBI:18420"/>
    </cofactor>
</comment>
<dbReference type="SUPFAM" id="SSF55811">
    <property type="entry name" value="Nudix"/>
    <property type="match status" value="1"/>
</dbReference>
<sequence>MSKPPSIDPRAAPIHRVDHDLPAVPWAQLQPQALRQRFAQERVWTPEVVREPQFSSRAPAEAAVLVPIVMRDEEGPTVLLTQRTAHLSTHSGQIAFPGGKVDAEDADVQATALREAHEEVGLHPRHVQVIGQLPQYITGSAFWVTPVIALVSPDLELQANPDEVDAVFEVPLAFLMDPANHRQHRMQWQGAERQWFSMPYLENIRTDSGEQAQVERYIWGATAAMLRNFYRLLMAHPAG</sequence>